<keyword evidence="2" id="KW-0805">Transcription regulation</keyword>
<dbReference type="InterPro" id="IPR036388">
    <property type="entry name" value="WH-like_DNA-bd_sf"/>
</dbReference>
<dbReference type="NCBIfam" id="TIGR02937">
    <property type="entry name" value="sigma70-ECF"/>
    <property type="match status" value="1"/>
</dbReference>
<dbReference type="EMBL" id="JAPDDS010000023">
    <property type="protein sequence ID" value="MCW1887793.1"/>
    <property type="molecule type" value="Genomic_DNA"/>
</dbReference>
<dbReference type="InterPro" id="IPR007627">
    <property type="entry name" value="RNA_pol_sigma70_r2"/>
</dbReference>
<evidence type="ECO:0000256" key="1">
    <source>
        <dbReference type="ARBA" id="ARBA00010641"/>
    </source>
</evidence>
<comment type="similarity">
    <text evidence="1">Belongs to the sigma-70 factor family. ECF subfamily.</text>
</comment>
<keyword evidence="3" id="KW-0731">Sigma factor</keyword>
<evidence type="ECO:0000259" key="8">
    <source>
        <dbReference type="Pfam" id="PF04545"/>
    </source>
</evidence>
<evidence type="ECO:0000256" key="3">
    <source>
        <dbReference type="ARBA" id="ARBA00023082"/>
    </source>
</evidence>
<dbReference type="InterPro" id="IPR014284">
    <property type="entry name" value="RNA_pol_sigma-70_dom"/>
</dbReference>
<dbReference type="Proteomes" id="UP001207930">
    <property type="component" value="Unassembled WGS sequence"/>
</dbReference>
<dbReference type="Pfam" id="PF04545">
    <property type="entry name" value="Sigma70_r4"/>
    <property type="match status" value="1"/>
</dbReference>
<dbReference type="InterPro" id="IPR013324">
    <property type="entry name" value="RNA_pol_sigma_r3/r4-like"/>
</dbReference>
<dbReference type="Gene3D" id="1.10.1740.10">
    <property type="match status" value="1"/>
</dbReference>
<dbReference type="CDD" id="cd06171">
    <property type="entry name" value="Sigma70_r4"/>
    <property type="match status" value="1"/>
</dbReference>
<organism evidence="9 10">
    <name type="scientific">Luteolibacter flavescens</name>
    <dbReference type="NCBI Taxonomy" id="1859460"/>
    <lineage>
        <taxon>Bacteria</taxon>
        <taxon>Pseudomonadati</taxon>
        <taxon>Verrucomicrobiota</taxon>
        <taxon>Verrucomicrobiia</taxon>
        <taxon>Verrucomicrobiales</taxon>
        <taxon>Verrucomicrobiaceae</taxon>
        <taxon>Luteolibacter</taxon>
    </lineage>
</organism>
<evidence type="ECO:0000256" key="2">
    <source>
        <dbReference type="ARBA" id="ARBA00023015"/>
    </source>
</evidence>
<proteinExistence type="inferred from homology"/>
<dbReference type="PANTHER" id="PTHR43133:SF8">
    <property type="entry name" value="RNA POLYMERASE SIGMA FACTOR HI_1459-RELATED"/>
    <property type="match status" value="1"/>
</dbReference>
<dbReference type="InterPro" id="IPR039425">
    <property type="entry name" value="RNA_pol_sigma-70-like"/>
</dbReference>
<dbReference type="SUPFAM" id="SSF88659">
    <property type="entry name" value="Sigma3 and sigma4 domains of RNA polymerase sigma factors"/>
    <property type="match status" value="1"/>
</dbReference>
<dbReference type="InterPro" id="IPR007630">
    <property type="entry name" value="RNA_pol_sigma70_r4"/>
</dbReference>
<feature type="domain" description="RNA polymerase sigma-70 region 2" evidence="7">
    <location>
        <begin position="28"/>
        <end position="95"/>
    </location>
</feature>
<dbReference type="Gene3D" id="1.10.10.10">
    <property type="entry name" value="Winged helix-like DNA-binding domain superfamily/Winged helix DNA-binding domain"/>
    <property type="match status" value="1"/>
</dbReference>
<evidence type="ECO:0000259" key="7">
    <source>
        <dbReference type="Pfam" id="PF04542"/>
    </source>
</evidence>
<keyword evidence="10" id="KW-1185">Reference proteome</keyword>
<feature type="domain" description="RNA polymerase sigma-70 region 4" evidence="8">
    <location>
        <begin position="127"/>
        <end position="174"/>
    </location>
</feature>
<comment type="caution">
    <text evidence="9">The sequence shown here is derived from an EMBL/GenBank/DDBJ whole genome shotgun (WGS) entry which is preliminary data.</text>
</comment>
<dbReference type="Pfam" id="PF04542">
    <property type="entry name" value="Sigma70_r2"/>
    <property type="match status" value="1"/>
</dbReference>
<accession>A0ABT3FW36</accession>
<name>A0ABT3FW36_9BACT</name>
<dbReference type="InterPro" id="IPR013325">
    <property type="entry name" value="RNA_pol_sigma_r2"/>
</dbReference>
<feature type="region of interest" description="Disordered" evidence="6">
    <location>
        <begin position="94"/>
        <end position="116"/>
    </location>
</feature>
<dbReference type="SUPFAM" id="SSF88946">
    <property type="entry name" value="Sigma2 domain of RNA polymerase sigma factors"/>
    <property type="match status" value="1"/>
</dbReference>
<feature type="compositionally biased region" description="Low complexity" evidence="6">
    <location>
        <begin position="272"/>
        <end position="295"/>
    </location>
</feature>
<keyword evidence="5" id="KW-0804">Transcription</keyword>
<keyword evidence="4" id="KW-0238">DNA-binding</keyword>
<evidence type="ECO:0000313" key="9">
    <source>
        <dbReference type="EMBL" id="MCW1887793.1"/>
    </source>
</evidence>
<evidence type="ECO:0000313" key="10">
    <source>
        <dbReference type="Proteomes" id="UP001207930"/>
    </source>
</evidence>
<evidence type="ECO:0000256" key="6">
    <source>
        <dbReference type="SAM" id="MobiDB-lite"/>
    </source>
</evidence>
<feature type="region of interest" description="Disordered" evidence="6">
    <location>
        <begin position="258"/>
        <end position="305"/>
    </location>
</feature>
<gene>
    <name evidence="9" type="ORF">OKA04_23850</name>
</gene>
<evidence type="ECO:0000256" key="5">
    <source>
        <dbReference type="ARBA" id="ARBA00023163"/>
    </source>
</evidence>
<protein>
    <submittedName>
        <fullName evidence="9">RNA polymerase sigma factor</fullName>
    </submittedName>
</protein>
<reference evidence="9 10" key="1">
    <citation type="submission" date="2022-10" db="EMBL/GenBank/DDBJ databases">
        <title>Luteolibacter flavescens strain MCCC 1K03193, whole genome shotgun sequencing project.</title>
        <authorList>
            <person name="Zhao G."/>
            <person name="Shen L."/>
        </authorList>
    </citation>
    <scope>NUCLEOTIDE SEQUENCE [LARGE SCALE GENOMIC DNA]</scope>
    <source>
        <strain evidence="9 10">MCCC 1K03193</strain>
    </source>
</reference>
<sequence length="517" mass="55425">MTDADATTDADLLRRYLRTRDEAALRHLMDRHLPLVYSVALRKSGSPELAAEVTQDVFLRLIALPAAVMKKGTPLTAWLHRTASHRAIDCVRSETARKKREQLSEPPADSPTETLPPEALGLLDDVIQQLPRQDREIVLQRFFLGRSLATIGTQAGLSEDAVRMRLKRSLEKMKGAFQARGITTTAAIIAGALPLQATVQLPTPLAAAIQHKVLTGAAVAVAKTSLPSLILLMTTTQKSLTAASVILLAGVAGTVALTSSSDDKKPGPVATPPATVSTPPAAAPPAKTTTREAAASDPYPQLSATYGDSRTRQAVQLVARLVPVSQDLTDMHFSDAFAENRQAQLKGAFEGLGNMLSLTPKQQDAIDTLIPEADAKAKEQAAQLIALAEKNRGELAETILALDAWKLGEISEDDFQAIATRTRTALSVGHMSVIDSLGIASPGMDFPDPLMDFPDLATKLESLLDPAQAAAYREKRAANEAAFTVNYQQATIDDLTGTIEGMKKMIEAQRLMKPEGR</sequence>
<dbReference type="PANTHER" id="PTHR43133">
    <property type="entry name" value="RNA POLYMERASE ECF-TYPE SIGMA FACTO"/>
    <property type="match status" value="1"/>
</dbReference>
<dbReference type="RefSeq" id="WP_264503749.1">
    <property type="nucleotide sequence ID" value="NZ_JAPDDS010000023.1"/>
</dbReference>
<evidence type="ECO:0000256" key="4">
    <source>
        <dbReference type="ARBA" id="ARBA00023125"/>
    </source>
</evidence>